<dbReference type="AlphaFoldDB" id="K9WNX6"/>
<evidence type="ECO:0000313" key="2">
    <source>
        <dbReference type="EMBL" id="AFZ21511.1"/>
    </source>
</evidence>
<dbReference type="eggNOG" id="COG3409">
    <property type="taxonomic scope" value="Bacteria"/>
</dbReference>
<dbReference type="KEGG" id="mic:Mic7113_5907"/>
<dbReference type="InterPro" id="IPR002477">
    <property type="entry name" value="Peptidoglycan-bd-like"/>
</dbReference>
<dbReference type="InterPro" id="IPR036366">
    <property type="entry name" value="PGBDSf"/>
</dbReference>
<evidence type="ECO:0000259" key="1">
    <source>
        <dbReference type="Pfam" id="PF01471"/>
    </source>
</evidence>
<dbReference type="RefSeq" id="WP_015185640.1">
    <property type="nucleotide sequence ID" value="NC_019738.1"/>
</dbReference>
<dbReference type="Gene3D" id="1.10.101.10">
    <property type="entry name" value="PGBD-like superfamily/PGBD"/>
    <property type="match status" value="1"/>
</dbReference>
<dbReference type="InterPro" id="IPR036365">
    <property type="entry name" value="PGBD-like_sf"/>
</dbReference>
<accession>K9WNX6</accession>
<dbReference type="Pfam" id="PF01471">
    <property type="entry name" value="PG_binding_1"/>
    <property type="match status" value="1"/>
</dbReference>
<dbReference type="HOGENOM" id="CLU_2437542_0_0_3"/>
<dbReference type="OrthoDB" id="6197780at2"/>
<organism evidence="2 3">
    <name type="scientific">Allocoleopsis franciscana PCC 7113</name>
    <dbReference type="NCBI Taxonomy" id="1173027"/>
    <lineage>
        <taxon>Bacteria</taxon>
        <taxon>Bacillati</taxon>
        <taxon>Cyanobacteriota</taxon>
        <taxon>Cyanophyceae</taxon>
        <taxon>Coleofasciculales</taxon>
        <taxon>Coleofasciculaceae</taxon>
        <taxon>Allocoleopsis</taxon>
        <taxon>Allocoleopsis franciscana</taxon>
    </lineage>
</organism>
<name>K9WNX6_9CYAN</name>
<evidence type="ECO:0000313" key="3">
    <source>
        <dbReference type="Proteomes" id="UP000010471"/>
    </source>
</evidence>
<gene>
    <name evidence="2" type="ORF">Mic7113_5907</name>
</gene>
<dbReference type="SUPFAM" id="SSF47090">
    <property type="entry name" value="PGBD-like"/>
    <property type="match status" value="1"/>
</dbReference>
<proteinExistence type="predicted"/>
<dbReference type="EMBL" id="CP003630">
    <property type="protein sequence ID" value="AFZ21511.1"/>
    <property type="molecule type" value="Genomic_DNA"/>
</dbReference>
<feature type="domain" description="Peptidoglycan binding-like" evidence="1">
    <location>
        <begin position="26"/>
        <end position="79"/>
    </location>
</feature>
<reference evidence="2 3" key="1">
    <citation type="submission" date="2012-06" db="EMBL/GenBank/DDBJ databases">
        <title>Finished chromosome of genome of Microcoleus sp. PCC 7113.</title>
        <authorList>
            <consortium name="US DOE Joint Genome Institute"/>
            <person name="Gugger M."/>
            <person name="Coursin T."/>
            <person name="Rippka R."/>
            <person name="Tandeau De Marsac N."/>
            <person name="Huntemann M."/>
            <person name="Wei C.-L."/>
            <person name="Han J."/>
            <person name="Detter J.C."/>
            <person name="Han C."/>
            <person name="Tapia R."/>
            <person name="Chen A."/>
            <person name="Kyrpides N."/>
            <person name="Mavromatis K."/>
            <person name="Markowitz V."/>
            <person name="Szeto E."/>
            <person name="Ivanova N."/>
            <person name="Pagani I."/>
            <person name="Pati A."/>
            <person name="Goodwin L."/>
            <person name="Nordberg H.P."/>
            <person name="Cantor M.N."/>
            <person name="Hua S.X."/>
            <person name="Woyke T."/>
            <person name="Kerfeld C.A."/>
        </authorList>
    </citation>
    <scope>NUCLEOTIDE SEQUENCE [LARGE SCALE GENOMIC DNA]</scope>
    <source>
        <strain evidence="2 3">PCC 7113</strain>
    </source>
</reference>
<sequence length="90" mass="9917">MSTAYISQAPAQKASLKLPVLRPGSSGSTVRVLQQLLNFKGFNLEIDGEFNPHTQEAVKEFQKMNGLGMEGIVDSQTWYYLNAGLLPLEC</sequence>
<dbReference type="Proteomes" id="UP000010471">
    <property type="component" value="Chromosome"/>
</dbReference>
<protein>
    <submittedName>
        <fullName evidence="2">Putative peptidoglycan-binding domain-containing protein</fullName>
    </submittedName>
</protein>
<dbReference type="STRING" id="1173027.Mic7113_5907"/>
<keyword evidence="3" id="KW-1185">Reference proteome</keyword>